<dbReference type="Proteomes" id="UP001162483">
    <property type="component" value="Unassembled WGS sequence"/>
</dbReference>
<accession>A0ABN9AL71</accession>
<name>A0ABN9AL71_9NEOB</name>
<dbReference type="EMBL" id="CATNWA010000303">
    <property type="protein sequence ID" value="CAI9536175.1"/>
    <property type="molecule type" value="Genomic_DNA"/>
</dbReference>
<reference evidence="1" key="1">
    <citation type="submission" date="2023-05" db="EMBL/GenBank/DDBJ databases">
        <authorList>
            <person name="Stuckert A."/>
        </authorList>
    </citation>
    <scope>NUCLEOTIDE SEQUENCE</scope>
</reference>
<dbReference type="EMBL" id="CATNWA010000303">
    <property type="protein sequence ID" value="CAI9536174.1"/>
    <property type="molecule type" value="Genomic_DNA"/>
</dbReference>
<comment type="caution">
    <text evidence="1">The sequence shown here is derived from an EMBL/GenBank/DDBJ whole genome shotgun (WGS) entry which is preliminary data.</text>
</comment>
<keyword evidence="2" id="KW-1185">Reference proteome</keyword>
<organism evidence="1 2">
    <name type="scientific">Staurois parvus</name>
    <dbReference type="NCBI Taxonomy" id="386267"/>
    <lineage>
        <taxon>Eukaryota</taxon>
        <taxon>Metazoa</taxon>
        <taxon>Chordata</taxon>
        <taxon>Craniata</taxon>
        <taxon>Vertebrata</taxon>
        <taxon>Euteleostomi</taxon>
        <taxon>Amphibia</taxon>
        <taxon>Batrachia</taxon>
        <taxon>Anura</taxon>
        <taxon>Neobatrachia</taxon>
        <taxon>Ranoidea</taxon>
        <taxon>Ranidae</taxon>
        <taxon>Staurois</taxon>
    </lineage>
</organism>
<evidence type="ECO:0000313" key="2">
    <source>
        <dbReference type="Proteomes" id="UP001162483"/>
    </source>
</evidence>
<gene>
    <name evidence="1" type="ORF">SPARVUS_LOCUS988801</name>
</gene>
<proteinExistence type="predicted"/>
<sequence length="37" mass="4240">MSCQSAPACQHICLLIHISACSYSMYWASRYTDKKNQ</sequence>
<evidence type="ECO:0000313" key="1">
    <source>
        <dbReference type="EMBL" id="CAI9536174.1"/>
    </source>
</evidence>
<protein>
    <submittedName>
        <fullName evidence="1">Uncharacterized protein</fullName>
    </submittedName>
</protein>